<dbReference type="GO" id="GO:0016020">
    <property type="term" value="C:membrane"/>
    <property type="evidence" value="ECO:0007669"/>
    <property type="project" value="UniProtKB-SubCell"/>
</dbReference>
<dbReference type="InterPro" id="IPR004895">
    <property type="entry name" value="Prenylated_rab_accept_PRA1"/>
</dbReference>
<evidence type="ECO:0000256" key="1">
    <source>
        <dbReference type="ARBA" id="ARBA00002501"/>
    </source>
</evidence>
<comment type="subcellular location">
    <subcellularLocation>
        <location evidence="2">Endomembrane system</location>
        <topology evidence="2">Multi-pass membrane protein</topology>
    </subcellularLocation>
    <subcellularLocation>
        <location evidence="7">Membrane</location>
        <topology evidence="7">Multi-pass membrane protein</topology>
    </subcellularLocation>
</comment>
<sequence length="199" mass="22497">MTTYGTISEDIPSNPNLIYVSEAKERFQAGLGVTRAWTEIFQSSHFNLPSSFYGAIQRINTNAKHFRANYVIIILFILFLSLLGHPISLIIFIVMMIGWLCLYFLRVTPLVIMRYQIDERFVVIALLLITIGLLVLTDVTHNVVVGLCVALGFVLIHSLLRETEDLFTLDEDVRIVRGVRDVIKVPLRQPGSSSFTLPS</sequence>
<evidence type="ECO:0000256" key="6">
    <source>
        <dbReference type="ARBA" id="ARBA00023136"/>
    </source>
</evidence>
<dbReference type="EMBL" id="ASHM01046331">
    <property type="protein sequence ID" value="PNX84431.1"/>
    <property type="molecule type" value="Genomic_DNA"/>
</dbReference>
<keyword evidence="4 7" id="KW-0812">Transmembrane</keyword>
<dbReference type="OrthoDB" id="63113at2759"/>
<evidence type="ECO:0000256" key="5">
    <source>
        <dbReference type="ARBA" id="ARBA00022989"/>
    </source>
</evidence>
<dbReference type="PANTHER" id="PTHR19317">
    <property type="entry name" value="PRENYLATED RAB ACCEPTOR 1-RELATED"/>
    <property type="match status" value="1"/>
</dbReference>
<evidence type="ECO:0000313" key="9">
    <source>
        <dbReference type="Proteomes" id="UP000236291"/>
    </source>
</evidence>
<comment type="caution">
    <text evidence="8">The sequence shown here is derived from an EMBL/GenBank/DDBJ whole genome shotgun (WGS) entry which is preliminary data.</text>
</comment>
<dbReference type="Gramene" id="Tp57577_TGAC_v2_mRNA36695">
    <property type="protein sequence ID" value="Tp57577_TGAC_v2_mRNA36695"/>
    <property type="gene ID" value="Tp57577_TGAC_v2_gene35491"/>
</dbReference>
<keyword evidence="5 7" id="KW-1133">Transmembrane helix</keyword>
<dbReference type="STRING" id="57577.A0A2K3M0W7"/>
<evidence type="ECO:0000256" key="4">
    <source>
        <dbReference type="ARBA" id="ARBA00022692"/>
    </source>
</evidence>
<dbReference type="PANTHER" id="PTHR19317:SF76">
    <property type="entry name" value="PRA1 FAMILY PROTEIN C"/>
    <property type="match status" value="1"/>
</dbReference>
<feature type="transmembrane region" description="Helical" evidence="7">
    <location>
        <begin position="143"/>
        <end position="160"/>
    </location>
</feature>
<evidence type="ECO:0000313" key="8">
    <source>
        <dbReference type="EMBL" id="PNX84431.1"/>
    </source>
</evidence>
<comment type="function">
    <text evidence="1 7">May be involved in both secretory and endocytic intracellular trafficking in the endosomal/prevacuolar compartments.</text>
</comment>
<feature type="transmembrane region" description="Helical" evidence="7">
    <location>
        <begin position="89"/>
        <end position="108"/>
    </location>
</feature>
<reference evidence="8 9" key="2">
    <citation type="journal article" date="2017" name="Front. Plant Sci.">
        <title>Gene Classification and Mining of Molecular Markers Useful in Red Clover (Trifolium pratense) Breeding.</title>
        <authorList>
            <person name="Istvanek J."/>
            <person name="Dluhosova J."/>
            <person name="Dluhos P."/>
            <person name="Patkova L."/>
            <person name="Nedelnik J."/>
            <person name="Repkova J."/>
        </authorList>
    </citation>
    <scope>NUCLEOTIDE SEQUENCE [LARGE SCALE GENOMIC DNA]</scope>
    <source>
        <strain evidence="9">cv. Tatra</strain>
        <tissue evidence="8">Young leaves</tissue>
    </source>
</reference>
<comment type="similarity">
    <text evidence="3 7">Belongs to the PRA1 family.</text>
</comment>
<organism evidence="8 9">
    <name type="scientific">Trifolium pratense</name>
    <name type="common">Red clover</name>
    <dbReference type="NCBI Taxonomy" id="57577"/>
    <lineage>
        <taxon>Eukaryota</taxon>
        <taxon>Viridiplantae</taxon>
        <taxon>Streptophyta</taxon>
        <taxon>Embryophyta</taxon>
        <taxon>Tracheophyta</taxon>
        <taxon>Spermatophyta</taxon>
        <taxon>Magnoliopsida</taxon>
        <taxon>eudicotyledons</taxon>
        <taxon>Gunneridae</taxon>
        <taxon>Pentapetalae</taxon>
        <taxon>rosids</taxon>
        <taxon>fabids</taxon>
        <taxon>Fabales</taxon>
        <taxon>Fabaceae</taxon>
        <taxon>Papilionoideae</taxon>
        <taxon>50 kb inversion clade</taxon>
        <taxon>NPAAA clade</taxon>
        <taxon>Hologalegina</taxon>
        <taxon>IRL clade</taxon>
        <taxon>Trifolieae</taxon>
        <taxon>Trifolium</taxon>
    </lineage>
</organism>
<dbReference type="Pfam" id="PF03208">
    <property type="entry name" value="PRA1"/>
    <property type="match status" value="1"/>
</dbReference>
<evidence type="ECO:0000256" key="7">
    <source>
        <dbReference type="RuleBase" id="RU363107"/>
    </source>
</evidence>
<accession>A0A2K3M0W7</accession>
<dbReference type="GO" id="GO:0016192">
    <property type="term" value="P:vesicle-mediated transport"/>
    <property type="evidence" value="ECO:0007669"/>
    <property type="project" value="TreeGrafter"/>
</dbReference>
<feature type="transmembrane region" description="Helical" evidence="7">
    <location>
        <begin position="66"/>
        <end position="83"/>
    </location>
</feature>
<reference evidence="8 9" key="1">
    <citation type="journal article" date="2014" name="Am. J. Bot.">
        <title>Genome assembly and annotation for red clover (Trifolium pratense; Fabaceae).</title>
        <authorList>
            <person name="Istvanek J."/>
            <person name="Jaros M."/>
            <person name="Krenek A."/>
            <person name="Repkova J."/>
        </authorList>
    </citation>
    <scope>NUCLEOTIDE SEQUENCE [LARGE SCALE GENOMIC DNA]</scope>
    <source>
        <strain evidence="9">cv. Tatra</strain>
        <tissue evidence="8">Young leaves</tissue>
    </source>
</reference>
<protein>
    <recommendedName>
        <fullName evidence="7">PRA1 family protein</fullName>
    </recommendedName>
</protein>
<dbReference type="AlphaFoldDB" id="A0A2K3M0W7"/>
<keyword evidence="6 7" id="KW-0472">Membrane</keyword>
<dbReference type="Proteomes" id="UP000236291">
    <property type="component" value="Unassembled WGS sequence"/>
</dbReference>
<evidence type="ECO:0000256" key="2">
    <source>
        <dbReference type="ARBA" id="ARBA00004127"/>
    </source>
</evidence>
<gene>
    <name evidence="8" type="ORF">L195_g040491</name>
</gene>
<keyword evidence="7" id="KW-0813">Transport</keyword>
<name>A0A2K3M0W7_TRIPR</name>
<dbReference type="GO" id="GO:0005794">
    <property type="term" value="C:Golgi apparatus"/>
    <property type="evidence" value="ECO:0007669"/>
    <property type="project" value="TreeGrafter"/>
</dbReference>
<evidence type="ECO:0000256" key="3">
    <source>
        <dbReference type="ARBA" id="ARBA00006483"/>
    </source>
</evidence>
<feature type="transmembrane region" description="Helical" evidence="7">
    <location>
        <begin position="120"/>
        <end position="137"/>
    </location>
</feature>
<dbReference type="GO" id="GO:0005783">
    <property type="term" value="C:endoplasmic reticulum"/>
    <property type="evidence" value="ECO:0007669"/>
    <property type="project" value="UniProtKB-ARBA"/>
</dbReference>
<proteinExistence type="inferred from homology"/>